<gene>
    <name evidence="2" type="ORF">ACFQ14_13265</name>
</gene>
<dbReference type="InterPro" id="IPR036390">
    <property type="entry name" value="WH_DNA-bd_sf"/>
</dbReference>
<dbReference type="Pfam" id="PF07848">
    <property type="entry name" value="PaaX"/>
    <property type="match status" value="1"/>
</dbReference>
<evidence type="ECO:0000313" key="3">
    <source>
        <dbReference type="Proteomes" id="UP001597101"/>
    </source>
</evidence>
<comment type="caution">
    <text evidence="2">The sequence shown here is derived from an EMBL/GenBank/DDBJ whole genome shotgun (WGS) entry which is preliminary data.</text>
</comment>
<reference evidence="3" key="1">
    <citation type="journal article" date="2019" name="Int. J. Syst. Evol. Microbiol.">
        <title>The Global Catalogue of Microorganisms (GCM) 10K type strain sequencing project: providing services to taxonomists for standard genome sequencing and annotation.</title>
        <authorList>
            <consortium name="The Broad Institute Genomics Platform"/>
            <consortium name="The Broad Institute Genome Sequencing Center for Infectious Disease"/>
            <person name="Wu L."/>
            <person name="Ma J."/>
        </authorList>
    </citation>
    <scope>NUCLEOTIDE SEQUENCE [LARGE SCALE GENOMIC DNA]</scope>
    <source>
        <strain evidence="3">CCUG 60023</strain>
    </source>
</reference>
<dbReference type="EMBL" id="JBHTJV010000012">
    <property type="protein sequence ID" value="MFD0917378.1"/>
    <property type="molecule type" value="Genomic_DNA"/>
</dbReference>
<evidence type="ECO:0000259" key="1">
    <source>
        <dbReference type="Pfam" id="PF07848"/>
    </source>
</evidence>
<name>A0ABW3FHZ7_9HYPH</name>
<dbReference type="InterPro" id="IPR036388">
    <property type="entry name" value="WH-like_DNA-bd_sf"/>
</dbReference>
<dbReference type="SUPFAM" id="SSF46785">
    <property type="entry name" value="Winged helix' DNA-binding domain"/>
    <property type="match status" value="1"/>
</dbReference>
<dbReference type="Gene3D" id="3.30.70.2670">
    <property type="match status" value="1"/>
</dbReference>
<dbReference type="Gene3D" id="1.10.10.10">
    <property type="entry name" value="Winged helix-like DNA-binding domain superfamily/Winged helix DNA-binding domain"/>
    <property type="match status" value="1"/>
</dbReference>
<dbReference type="InterPro" id="IPR012906">
    <property type="entry name" value="PaaX-like_N"/>
</dbReference>
<organism evidence="2 3">
    <name type="scientific">Pseudahrensia aquimaris</name>
    <dbReference type="NCBI Taxonomy" id="744461"/>
    <lineage>
        <taxon>Bacteria</taxon>
        <taxon>Pseudomonadati</taxon>
        <taxon>Pseudomonadota</taxon>
        <taxon>Alphaproteobacteria</taxon>
        <taxon>Hyphomicrobiales</taxon>
        <taxon>Ahrensiaceae</taxon>
        <taxon>Pseudahrensia</taxon>
    </lineage>
</organism>
<sequence>MASQIDLLPSDDPIKVWSVIVTLFGDLASGDGDEISGQVLMMLMERLGIRPDATRVALHRLRKDSWIVSRKVGRNAHYRLSTHGLRETQAASPRIYAENLPAITDVKLVLAAPDVETPEGIELAPRVRLTRSPMPTDWVLSAGVSTMPDWAMESLLPSSLAKSFRMLHETLLAENHAVPKDPIAQAIARARIVHAWRRLILKLDEERERLLPPGNAVFACRKAVLERLNGVTRPKISDLA</sequence>
<proteinExistence type="predicted"/>
<dbReference type="Gene3D" id="1.20.58.1460">
    <property type="match status" value="1"/>
</dbReference>
<dbReference type="PANTHER" id="PTHR30319:SF1">
    <property type="entry name" value="TRANSCRIPTIONAL REPRESSOR PAAX"/>
    <property type="match status" value="1"/>
</dbReference>
<evidence type="ECO:0000313" key="2">
    <source>
        <dbReference type="EMBL" id="MFD0917378.1"/>
    </source>
</evidence>
<dbReference type="Proteomes" id="UP001597101">
    <property type="component" value="Unassembled WGS sequence"/>
</dbReference>
<dbReference type="PANTHER" id="PTHR30319">
    <property type="entry name" value="PHENYLACETIC ACID REGULATOR-RELATED TRANSCRIPTIONAL REPRESSOR"/>
    <property type="match status" value="1"/>
</dbReference>
<keyword evidence="3" id="KW-1185">Reference proteome</keyword>
<feature type="domain" description="Transcriptional repressor PaaX-like N-terminal" evidence="1">
    <location>
        <begin position="18"/>
        <end position="84"/>
    </location>
</feature>
<dbReference type="RefSeq" id="WP_377213237.1">
    <property type="nucleotide sequence ID" value="NZ_JBHTJV010000012.1"/>
</dbReference>
<protein>
    <recommendedName>
        <fullName evidence="1">Transcriptional repressor PaaX-like N-terminal domain-containing protein</fullName>
    </recommendedName>
</protein>
<accession>A0ABW3FHZ7</accession>